<dbReference type="Proteomes" id="UP000789325">
    <property type="component" value="Unassembled WGS sequence"/>
</dbReference>
<dbReference type="EMBL" id="DYZL01000150">
    <property type="protein sequence ID" value="HJH43552.1"/>
    <property type="molecule type" value="Genomic_DNA"/>
</dbReference>
<evidence type="ECO:0000256" key="1">
    <source>
        <dbReference type="SAM" id="MobiDB-lite"/>
    </source>
</evidence>
<feature type="region of interest" description="Disordered" evidence="1">
    <location>
        <begin position="34"/>
        <end position="53"/>
    </location>
</feature>
<protein>
    <recommendedName>
        <fullName evidence="4">DNA methylase adenine-specific domain-containing protein</fullName>
    </recommendedName>
</protein>
<name>A0A9D2VKC1_9ACTN</name>
<reference evidence="2" key="1">
    <citation type="journal article" date="2021" name="PeerJ">
        <title>Extensive microbial diversity within the chicken gut microbiome revealed by metagenomics and culture.</title>
        <authorList>
            <person name="Gilroy R."/>
            <person name="Ravi A."/>
            <person name="Getino M."/>
            <person name="Pursley I."/>
            <person name="Horton D.L."/>
            <person name="Alikhan N.F."/>
            <person name="Baker D."/>
            <person name="Gharbi K."/>
            <person name="Hall N."/>
            <person name="Watson M."/>
            <person name="Adriaenssens E.M."/>
            <person name="Foster-Nyarko E."/>
            <person name="Jarju S."/>
            <person name="Secka A."/>
            <person name="Antonio M."/>
            <person name="Oren A."/>
            <person name="Chaudhuri R.R."/>
            <person name="La Ragione R."/>
            <person name="Hildebrand F."/>
            <person name="Pallen M.J."/>
        </authorList>
    </citation>
    <scope>NUCLEOTIDE SEQUENCE</scope>
    <source>
        <strain evidence="2">USAMLcec12-2067</strain>
    </source>
</reference>
<evidence type="ECO:0008006" key="4">
    <source>
        <dbReference type="Google" id="ProtNLM"/>
    </source>
</evidence>
<proteinExistence type="predicted"/>
<reference evidence="2" key="2">
    <citation type="submission" date="2021-09" db="EMBL/GenBank/DDBJ databases">
        <authorList>
            <person name="Gilroy R."/>
        </authorList>
    </citation>
    <scope>NUCLEOTIDE SEQUENCE</scope>
    <source>
        <strain evidence="2">USAMLcec12-2067</strain>
    </source>
</reference>
<organism evidence="2 3">
    <name type="scientific">Rubneribacter badeniensis</name>
    <dbReference type="NCBI Taxonomy" id="2070688"/>
    <lineage>
        <taxon>Bacteria</taxon>
        <taxon>Bacillati</taxon>
        <taxon>Actinomycetota</taxon>
        <taxon>Coriobacteriia</taxon>
        <taxon>Eggerthellales</taxon>
        <taxon>Eggerthellaceae</taxon>
        <taxon>Rubneribacter</taxon>
    </lineage>
</organism>
<evidence type="ECO:0000313" key="2">
    <source>
        <dbReference type="EMBL" id="HJH43552.1"/>
    </source>
</evidence>
<sequence length="138" mass="15614">MNRPEDKYVKIPAVIHATRIGYAYFPLASRTSATAHRPWTPPNRAKRRATARTSAPTVLASYDDIAAKKYSLSARQYFEVKIDYVDLTPEEFDAKLSEHRASLQEMFAEGERLQRSILDRLGTLRFNDGNSAKGVGHE</sequence>
<accession>A0A9D2VKC1</accession>
<evidence type="ECO:0000313" key="3">
    <source>
        <dbReference type="Proteomes" id="UP000789325"/>
    </source>
</evidence>
<dbReference type="AlphaFoldDB" id="A0A9D2VKC1"/>
<gene>
    <name evidence="2" type="ORF">K8V16_07120</name>
</gene>
<comment type="caution">
    <text evidence="2">The sequence shown here is derived from an EMBL/GenBank/DDBJ whole genome shotgun (WGS) entry which is preliminary data.</text>
</comment>